<organism evidence="1 2">
    <name type="scientific">Hirundo rustica rustica</name>
    <dbReference type="NCBI Taxonomy" id="333673"/>
    <lineage>
        <taxon>Eukaryota</taxon>
        <taxon>Metazoa</taxon>
        <taxon>Chordata</taxon>
        <taxon>Craniata</taxon>
        <taxon>Vertebrata</taxon>
        <taxon>Euteleostomi</taxon>
        <taxon>Archelosauria</taxon>
        <taxon>Archosauria</taxon>
        <taxon>Dinosauria</taxon>
        <taxon>Saurischia</taxon>
        <taxon>Theropoda</taxon>
        <taxon>Coelurosauria</taxon>
        <taxon>Aves</taxon>
        <taxon>Neognathae</taxon>
        <taxon>Neoaves</taxon>
        <taxon>Telluraves</taxon>
        <taxon>Australaves</taxon>
        <taxon>Passeriformes</taxon>
        <taxon>Sylvioidea</taxon>
        <taxon>Hirundinidae</taxon>
        <taxon>Hirundo</taxon>
    </lineage>
</organism>
<dbReference type="AlphaFoldDB" id="A0A3M0KAM6"/>
<protein>
    <submittedName>
        <fullName evidence="1">Uncharacterized protein</fullName>
    </submittedName>
</protein>
<reference evidence="1 2" key="1">
    <citation type="submission" date="2018-07" db="EMBL/GenBank/DDBJ databases">
        <title>A high quality draft genome assembly of the barn swallow (H. rustica rustica).</title>
        <authorList>
            <person name="Formenti G."/>
            <person name="Chiara M."/>
            <person name="Poveda L."/>
            <person name="Francoijs K.-J."/>
            <person name="Bonisoli-Alquati A."/>
            <person name="Canova L."/>
            <person name="Gianfranceschi L."/>
            <person name="Horner D.S."/>
            <person name="Saino N."/>
        </authorList>
    </citation>
    <scope>NUCLEOTIDE SEQUENCE [LARGE SCALE GENOMIC DNA]</scope>
    <source>
        <strain evidence="1">Chelidonia</strain>
        <tissue evidence="1">Blood</tissue>
    </source>
</reference>
<evidence type="ECO:0000313" key="1">
    <source>
        <dbReference type="EMBL" id="RMC10249.1"/>
    </source>
</evidence>
<proteinExistence type="predicted"/>
<keyword evidence="2" id="KW-1185">Reference proteome</keyword>
<dbReference type="EMBL" id="QRBI01000112">
    <property type="protein sequence ID" value="RMC10249.1"/>
    <property type="molecule type" value="Genomic_DNA"/>
</dbReference>
<name>A0A3M0KAM6_HIRRU</name>
<evidence type="ECO:0000313" key="2">
    <source>
        <dbReference type="Proteomes" id="UP000269221"/>
    </source>
</evidence>
<comment type="caution">
    <text evidence="1">The sequence shown here is derived from an EMBL/GenBank/DDBJ whole genome shotgun (WGS) entry which is preliminary data.</text>
</comment>
<dbReference type="OrthoDB" id="1921953at2759"/>
<gene>
    <name evidence="1" type="ORF">DUI87_13051</name>
</gene>
<accession>A0A3M0KAM6</accession>
<dbReference type="Proteomes" id="UP000269221">
    <property type="component" value="Unassembled WGS sequence"/>
</dbReference>
<sequence>MPSRGTGQVPVVGHRNLMRFDKAKCKAFHQGHSDPWYLKRLGEEQIKISRAVDSEVLVDERLDMSQPCVLAAQKVIQILGCSKSSMPSRAREVILTLLL</sequence>